<dbReference type="EMBL" id="KZ613466">
    <property type="protein sequence ID" value="PMD27320.1"/>
    <property type="molecule type" value="Genomic_DNA"/>
</dbReference>
<dbReference type="OrthoDB" id="3557988at2759"/>
<evidence type="ECO:0000256" key="1">
    <source>
        <dbReference type="SAM" id="Coils"/>
    </source>
</evidence>
<name>A0A2J6QM40_9HELO</name>
<evidence type="ECO:0000256" key="2">
    <source>
        <dbReference type="SAM" id="MobiDB-lite"/>
    </source>
</evidence>
<evidence type="ECO:0000313" key="4">
    <source>
        <dbReference type="Proteomes" id="UP000235672"/>
    </source>
</evidence>
<gene>
    <name evidence="3" type="ORF">NA56DRAFT_697498</name>
</gene>
<organism evidence="3 4">
    <name type="scientific">Hyaloscypha hepaticicola</name>
    <dbReference type="NCBI Taxonomy" id="2082293"/>
    <lineage>
        <taxon>Eukaryota</taxon>
        <taxon>Fungi</taxon>
        <taxon>Dikarya</taxon>
        <taxon>Ascomycota</taxon>
        <taxon>Pezizomycotina</taxon>
        <taxon>Leotiomycetes</taxon>
        <taxon>Helotiales</taxon>
        <taxon>Hyaloscyphaceae</taxon>
        <taxon>Hyaloscypha</taxon>
    </lineage>
</organism>
<feature type="region of interest" description="Disordered" evidence="2">
    <location>
        <begin position="1"/>
        <end position="25"/>
    </location>
</feature>
<feature type="compositionally biased region" description="Acidic residues" evidence="2">
    <location>
        <begin position="153"/>
        <end position="177"/>
    </location>
</feature>
<dbReference type="Proteomes" id="UP000235672">
    <property type="component" value="Unassembled WGS sequence"/>
</dbReference>
<feature type="region of interest" description="Disordered" evidence="2">
    <location>
        <begin position="150"/>
        <end position="177"/>
    </location>
</feature>
<keyword evidence="4" id="KW-1185">Reference proteome</keyword>
<sequence>MTQPNKRVGIGLAAEEEPTPPTKRLALEPNSAEFLEAQNHYAKIRAEIQATFIREQEAAFRKSMTAKMKAEIRHGMVLDVQEEQRKMLVKQKERLMGELRKEARKQLEKEMGLAPDREEKLRETIRRGVREEIRADWEVKIERVMRDARYEREEEVEAEGEDSGLGDEIEGEELSNA</sequence>
<proteinExistence type="predicted"/>
<evidence type="ECO:0000313" key="3">
    <source>
        <dbReference type="EMBL" id="PMD27320.1"/>
    </source>
</evidence>
<feature type="coiled-coil region" evidence="1">
    <location>
        <begin position="78"/>
        <end position="109"/>
    </location>
</feature>
<keyword evidence="1" id="KW-0175">Coiled coil</keyword>
<protein>
    <submittedName>
        <fullName evidence="3">Uncharacterized protein</fullName>
    </submittedName>
</protein>
<dbReference type="AlphaFoldDB" id="A0A2J6QM40"/>
<accession>A0A2J6QM40</accession>
<reference evidence="3 4" key="1">
    <citation type="submission" date="2016-05" db="EMBL/GenBank/DDBJ databases">
        <title>A degradative enzymes factory behind the ericoid mycorrhizal symbiosis.</title>
        <authorList>
            <consortium name="DOE Joint Genome Institute"/>
            <person name="Martino E."/>
            <person name="Morin E."/>
            <person name="Grelet G."/>
            <person name="Kuo A."/>
            <person name="Kohler A."/>
            <person name="Daghino S."/>
            <person name="Barry K."/>
            <person name="Choi C."/>
            <person name="Cichocki N."/>
            <person name="Clum A."/>
            <person name="Copeland A."/>
            <person name="Hainaut M."/>
            <person name="Haridas S."/>
            <person name="Labutti K."/>
            <person name="Lindquist E."/>
            <person name="Lipzen A."/>
            <person name="Khouja H.-R."/>
            <person name="Murat C."/>
            <person name="Ohm R."/>
            <person name="Olson A."/>
            <person name="Spatafora J."/>
            <person name="Veneault-Fourrey C."/>
            <person name="Henrissat B."/>
            <person name="Grigoriev I."/>
            <person name="Martin F."/>
            <person name="Perotto S."/>
        </authorList>
    </citation>
    <scope>NUCLEOTIDE SEQUENCE [LARGE SCALE GENOMIC DNA]</scope>
    <source>
        <strain evidence="3 4">UAMH 7357</strain>
    </source>
</reference>